<dbReference type="SUPFAM" id="SSF46938">
    <property type="entry name" value="CRAL/TRIO N-terminal domain"/>
    <property type="match status" value="1"/>
</dbReference>
<dbReference type="InterPro" id="IPR036273">
    <property type="entry name" value="CRAL/TRIO_N_dom_sf"/>
</dbReference>
<dbReference type="EMBL" id="BPVZ01000017">
    <property type="protein sequence ID" value="GKV01799.1"/>
    <property type="molecule type" value="Genomic_DNA"/>
</dbReference>
<sequence>MSQDENLATIIEHMMIDQDEESDAEIEKIENASLNDRETNEENLGSSPIQEGKFVEEELKIKKKKRALMGLRCRVEDAILGNYLIGKPTKKLAPDEKSNPVEELKETTLWGVPLLPSKGDEGTNIVLLKFLRAKNYNISDAFHLLQKTLKWRKEFKADEILDEELGNDLEKVVYLDSKDKEGHPLYYNVNGAFKDKVLYRKIFKTEENFKRYLRWRVQYIEKGIKELNFKNGGTDSIVQITDLKNTPRTSEKKAWMALQENYPELVHRNIIINVPFWFYVSHLLSSRLKVRSHRSHSKFIFARPSRATETLLKFVAPENLPVEYGGLKREKDPEFSPEDKVTELTIRGNASASILIPTSEVGVSVVWDMTVVGWNVGFKEEFIPDDEGSYRILLQSDKDRKGGGSLRNSFYINEAGKIMITIDNGTLKKKRVLYRYRTKPTAPSYIVRKELGI</sequence>
<gene>
    <name evidence="5" type="ORF">SLEP1_g14324</name>
</gene>
<dbReference type="Pfam" id="PF25099">
    <property type="entry name" value="GOLD_PATL1_C"/>
    <property type="match status" value="1"/>
</dbReference>
<dbReference type="Gene3D" id="3.40.525.10">
    <property type="entry name" value="CRAL-TRIO lipid binding domain"/>
    <property type="match status" value="1"/>
</dbReference>
<proteinExistence type="predicted"/>
<dbReference type="InterPro" id="IPR001251">
    <property type="entry name" value="CRAL-TRIO_dom"/>
</dbReference>
<evidence type="ECO:0000259" key="4">
    <source>
        <dbReference type="PROSITE" id="PS50191"/>
    </source>
</evidence>
<dbReference type="InterPro" id="IPR036865">
    <property type="entry name" value="CRAL-TRIO_dom_sf"/>
</dbReference>
<keyword evidence="2" id="KW-0813">Transport</keyword>
<accession>A0AAV5IPL9</accession>
<dbReference type="PANTHER" id="PTHR45932:SF3">
    <property type="entry name" value="PATELLIN-4-LIKE"/>
    <property type="match status" value="1"/>
</dbReference>
<evidence type="ECO:0000313" key="5">
    <source>
        <dbReference type="EMBL" id="GKV01799.1"/>
    </source>
</evidence>
<comment type="subcellular location">
    <subcellularLocation>
        <location evidence="1">Membrane</location>
    </subcellularLocation>
</comment>
<feature type="domain" description="CRAL-TRIO" evidence="4">
    <location>
        <begin position="162"/>
        <end position="332"/>
    </location>
</feature>
<comment type="caution">
    <text evidence="5">The sequence shown here is derived from an EMBL/GenBank/DDBJ whole genome shotgun (WGS) entry which is preliminary data.</text>
</comment>
<keyword evidence="3" id="KW-0472">Membrane</keyword>
<reference evidence="5 6" key="1">
    <citation type="journal article" date="2021" name="Commun. Biol.">
        <title>The genome of Shorea leprosula (Dipterocarpaceae) highlights the ecological relevance of drought in aseasonal tropical rainforests.</title>
        <authorList>
            <person name="Ng K.K.S."/>
            <person name="Kobayashi M.J."/>
            <person name="Fawcett J.A."/>
            <person name="Hatakeyama M."/>
            <person name="Paape T."/>
            <person name="Ng C.H."/>
            <person name="Ang C.C."/>
            <person name="Tnah L.H."/>
            <person name="Lee C.T."/>
            <person name="Nishiyama T."/>
            <person name="Sese J."/>
            <person name="O'Brien M.J."/>
            <person name="Copetti D."/>
            <person name="Mohd Noor M.I."/>
            <person name="Ong R.C."/>
            <person name="Putra M."/>
            <person name="Sireger I.Z."/>
            <person name="Indrioko S."/>
            <person name="Kosugi Y."/>
            <person name="Izuno A."/>
            <person name="Isagi Y."/>
            <person name="Lee S.L."/>
            <person name="Shimizu K.K."/>
        </authorList>
    </citation>
    <scope>NUCLEOTIDE SEQUENCE [LARGE SCALE GENOMIC DNA]</scope>
    <source>
        <strain evidence="5">214</strain>
    </source>
</reference>
<dbReference type="Pfam" id="PF00650">
    <property type="entry name" value="CRAL_TRIO"/>
    <property type="match status" value="1"/>
</dbReference>
<evidence type="ECO:0000313" key="6">
    <source>
        <dbReference type="Proteomes" id="UP001054252"/>
    </source>
</evidence>
<dbReference type="InterPro" id="IPR011074">
    <property type="entry name" value="CRAL/TRIO_N_dom"/>
</dbReference>
<dbReference type="SMART" id="SM00516">
    <property type="entry name" value="SEC14"/>
    <property type="match status" value="1"/>
</dbReference>
<keyword evidence="6" id="KW-1185">Reference proteome</keyword>
<dbReference type="Pfam" id="PF03765">
    <property type="entry name" value="CRAL_TRIO_N"/>
    <property type="match status" value="1"/>
</dbReference>
<dbReference type="CDD" id="cd00170">
    <property type="entry name" value="SEC14"/>
    <property type="match status" value="1"/>
</dbReference>
<dbReference type="GO" id="GO:0008289">
    <property type="term" value="F:lipid binding"/>
    <property type="evidence" value="ECO:0007669"/>
    <property type="project" value="InterPro"/>
</dbReference>
<dbReference type="GO" id="GO:0016020">
    <property type="term" value="C:membrane"/>
    <property type="evidence" value="ECO:0007669"/>
    <property type="project" value="UniProtKB-SubCell"/>
</dbReference>
<dbReference type="AlphaFoldDB" id="A0AAV5IPL9"/>
<dbReference type="Proteomes" id="UP001054252">
    <property type="component" value="Unassembled WGS sequence"/>
</dbReference>
<evidence type="ECO:0000256" key="3">
    <source>
        <dbReference type="ARBA" id="ARBA00023136"/>
    </source>
</evidence>
<name>A0AAV5IPL9_9ROSI</name>
<evidence type="ECO:0000256" key="1">
    <source>
        <dbReference type="ARBA" id="ARBA00004370"/>
    </source>
</evidence>
<dbReference type="SMART" id="SM01100">
    <property type="entry name" value="CRAL_TRIO_N"/>
    <property type="match status" value="1"/>
</dbReference>
<evidence type="ECO:0000256" key="2">
    <source>
        <dbReference type="ARBA" id="ARBA00022448"/>
    </source>
</evidence>
<organism evidence="5 6">
    <name type="scientific">Rubroshorea leprosula</name>
    <dbReference type="NCBI Taxonomy" id="152421"/>
    <lineage>
        <taxon>Eukaryota</taxon>
        <taxon>Viridiplantae</taxon>
        <taxon>Streptophyta</taxon>
        <taxon>Embryophyta</taxon>
        <taxon>Tracheophyta</taxon>
        <taxon>Spermatophyta</taxon>
        <taxon>Magnoliopsida</taxon>
        <taxon>eudicotyledons</taxon>
        <taxon>Gunneridae</taxon>
        <taxon>Pentapetalae</taxon>
        <taxon>rosids</taxon>
        <taxon>malvids</taxon>
        <taxon>Malvales</taxon>
        <taxon>Dipterocarpaceae</taxon>
        <taxon>Rubroshorea</taxon>
    </lineage>
</organism>
<dbReference type="PANTHER" id="PTHR45932">
    <property type="entry name" value="PATELLIN-1"/>
    <property type="match status" value="1"/>
</dbReference>
<protein>
    <recommendedName>
        <fullName evidence="4">CRAL-TRIO domain-containing protein</fullName>
    </recommendedName>
</protein>
<dbReference type="PROSITE" id="PS50191">
    <property type="entry name" value="CRAL_TRIO"/>
    <property type="match status" value="1"/>
</dbReference>
<dbReference type="InterPro" id="IPR044834">
    <property type="entry name" value="PATL"/>
</dbReference>
<dbReference type="InterPro" id="IPR056794">
    <property type="entry name" value="PATL1-6_C_GOLD"/>
</dbReference>
<dbReference type="SUPFAM" id="SSF52087">
    <property type="entry name" value="CRAL/TRIO domain"/>
    <property type="match status" value="1"/>
</dbReference>